<dbReference type="PROSITE" id="PS50977">
    <property type="entry name" value="HTH_TETR_2"/>
    <property type="match status" value="1"/>
</dbReference>
<evidence type="ECO:0000256" key="3">
    <source>
        <dbReference type="ARBA" id="ARBA00023163"/>
    </source>
</evidence>
<dbReference type="InterPro" id="IPR001647">
    <property type="entry name" value="HTH_TetR"/>
</dbReference>
<dbReference type="InterPro" id="IPR050109">
    <property type="entry name" value="HTH-type_TetR-like_transc_reg"/>
</dbReference>
<evidence type="ECO:0000256" key="1">
    <source>
        <dbReference type="ARBA" id="ARBA00023015"/>
    </source>
</evidence>
<evidence type="ECO:0000256" key="2">
    <source>
        <dbReference type="ARBA" id="ARBA00023125"/>
    </source>
</evidence>
<dbReference type="Proteomes" id="UP001501057">
    <property type="component" value="Unassembled WGS sequence"/>
</dbReference>
<comment type="caution">
    <text evidence="6">The sequence shown here is derived from an EMBL/GenBank/DDBJ whole genome shotgun (WGS) entry which is preliminary data.</text>
</comment>
<feature type="domain" description="HTH tetR-type" evidence="5">
    <location>
        <begin position="7"/>
        <end position="67"/>
    </location>
</feature>
<dbReference type="Pfam" id="PF00440">
    <property type="entry name" value="TetR_N"/>
    <property type="match status" value="1"/>
</dbReference>
<accession>A0ABP4VQY0</accession>
<dbReference type="PRINTS" id="PR00455">
    <property type="entry name" value="HTHTETR"/>
</dbReference>
<keyword evidence="7" id="KW-1185">Reference proteome</keyword>
<reference evidence="7" key="1">
    <citation type="journal article" date="2019" name="Int. J. Syst. Evol. Microbiol.">
        <title>The Global Catalogue of Microorganisms (GCM) 10K type strain sequencing project: providing services to taxonomists for standard genome sequencing and annotation.</title>
        <authorList>
            <consortium name="The Broad Institute Genomics Platform"/>
            <consortium name="The Broad Institute Genome Sequencing Center for Infectious Disease"/>
            <person name="Wu L."/>
            <person name="Ma J."/>
        </authorList>
    </citation>
    <scope>NUCLEOTIDE SEQUENCE [LARGE SCALE GENOMIC DNA]</scope>
    <source>
        <strain evidence="7">JCM 13518</strain>
    </source>
</reference>
<sequence length="204" mass="22891">MTTKRREATRERLVEAARELLAEIGIQGATVESICERAGFTRGAFYSNYATKDELILEIFDREKVQMIALMQSAVESEMGGDEDGVPAAIRAVDRFLAAYPRDRKSFLVHLEFVTHGIRERAVAEVYRQVWVETRDDIQRVLERGVELLGGRLLVTSEQAVTLLIGAYEMAMRDALLESDADEADLTQLEELVAALFTALVVHD</sequence>
<evidence type="ECO:0000256" key="4">
    <source>
        <dbReference type="PROSITE-ProRule" id="PRU00335"/>
    </source>
</evidence>
<organism evidence="6 7">
    <name type="scientific">Aeromicrobium alkaliterrae</name>
    <dbReference type="NCBI Taxonomy" id="302168"/>
    <lineage>
        <taxon>Bacteria</taxon>
        <taxon>Bacillati</taxon>
        <taxon>Actinomycetota</taxon>
        <taxon>Actinomycetes</taxon>
        <taxon>Propionibacteriales</taxon>
        <taxon>Nocardioidaceae</taxon>
        <taxon>Aeromicrobium</taxon>
    </lineage>
</organism>
<dbReference type="InterPro" id="IPR009057">
    <property type="entry name" value="Homeodomain-like_sf"/>
</dbReference>
<gene>
    <name evidence="6" type="ORF">GCM10009710_14700</name>
</gene>
<keyword evidence="1" id="KW-0805">Transcription regulation</keyword>
<dbReference type="EMBL" id="BAAAME010000002">
    <property type="protein sequence ID" value="GAA1735235.1"/>
    <property type="molecule type" value="Genomic_DNA"/>
</dbReference>
<dbReference type="PANTHER" id="PTHR30055">
    <property type="entry name" value="HTH-TYPE TRANSCRIPTIONAL REGULATOR RUTR"/>
    <property type="match status" value="1"/>
</dbReference>
<keyword evidence="2 4" id="KW-0238">DNA-binding</keyword>
<dbReference type="PANTHER" id="PTHR30055:SF234">
    <property type="entry name" value="HTH-TYPE TRANSCRIPTIONAL REGULATOR BETI"/>
    <property type="match status" value="1"/>
</dbReference>
<feature type="DNA-binding region" description="H-T-H motif" evidence="4">
    <location>
        <begin position="30"/>
        <end position="49"/>
    </location>
</feature>
<name>A0ABP4VQY0_9ACTN</name>
<dbReference type="Gene3D" id="1.10.357.10">
    <property type="entry name" value="Tetracycline Repressor, domain 2"/>
    <property type="match status" value="1"/>
</dbReference>
<proteinExistence type="predicted"/>
<dbReference type="SUPFAM" id="SSF46689">
    <property type="entry name" value="Homeodomain-like"/>
    <property type="match status" value="1"/>
</dbReference>
<evidence type="ECO:0000313" key="7">
    <source>
        <dbReference type="Proteomes" id="UP001501057"/>
    </source>
</evidence>
<protein>
    <submittedName>
        <fullName evidence="6">TetR/AcrR family transcriptional regulator</fullName>
    </submittedName>
</protein>
<evidence type="ECO:0000313" key="6">
    <source>
        <dbReference type="EMBL" id="GAA1735235.1"/>
    </source>
</evidence>
<evidence type="ECO:0000259" key="5">
    <source>
        <dbReference type="PROSITE" id="PS50977"/>
    </source>
</evidence>
<dbReference type="RefSeq" id="WP_344199365.1">
    <property type="nucleotide sequence ID" value="NZ_BAAAME010000002.1"/>
</dbReference>
<keyword evidence="3" id="KW-0804">Transcription</keyword>